<dbReference type="KEGG" id="pna:Pnap_2497"/>
<dbReference type="Proteomes" id="UP000000644">
    <property type="component" value="Chromosome"/>
</dbReference>
<dbReference type="EMBL" id="CP000529">
    <property type="protein sequence ID" value="ABM37801.1"/>
    <property type="molecule type" value="Genomic_DNA"/>
</dbReference>
<keyword evidence="4" id="KW-1185">Reference proteome</keyword>
<evidence type="ECO:0000313" key="3">
    <source>
        <dbReference type="EMBL" id="ABM37801.1"/>
    </source>
</evidence>
<dbReference type="GO" id="GO:0005524">
    <property type="term" value="F:ATP binding"/>
    <property type="evidence" value="ECO:0007669"/>
    <property type="project" value="InterPro"/>
</dbReference>
<comment type="similarity">
    <text evidence="1">Belongs to the GSP E family.</text>
</comment>
<dbReference type="InterPro" id="IPR027417">
    <property type="entry name" value="P-loop_NTPase"/>
</dbReference>
<dbReference type="Gene3D" id="3.30.450.90">
    <property type="match status" value="1"/>
</dbReference>
<dbReference type="GO" id="GO:0016887">
    <property type="term" value="F:ATP hydrolysis activity"/>
    <property type="evidence" value="ECO:0007669"/>
    <property type="project" value="InterPro"/>
</dbReference>
<dbReference type="PANTHER" id="PTHR30486:SF6">
    <property type="entry name" value="TYPE IV PILUS RETRACTATION ATPASE PILT"/>
    <property type="match status" value="1"/>
</dbReference>
<dbReference type="HOGENOM" id="CLU_005379_3_0_4"/>
<organism evidence="3 4">
    <name type="scientific">Polaromonas naphthalenivorans (strain CJ2)</name>
    <dbReference type="NCBI Taxonomy" id="365044"/>
    <lineage>
        <taxon>Bacteria</taxon>
        <taxon>Pseudomonadati</taxon>
        <taxon>Pseudomonadota</taxon>
        <taxon>Betaproteobacteria</taxon>
        <taxon>Burkholderiales</taxon>
        <taxon>Comamonadaceae</taxon>
        <taxon>Polaromonas</taxon>
    </lineage>
</organism>
<dbReference type="GO" id="GO:0005737">
    <property type="term" value="C:cytoplasm"/>
    <property type="evidence" value="ECO:0007669"/>
    <property type="project" value="InterPro"/>
</dbReference>
<evidence type="ECO:0000259" key="2">
    <source>
        <dbReference type="PROSITE" id="PS00662"/>
    </source>
</evidence>
<evidence type="ECO:0000256" key="1">
    <source>
        <dbReference type="ARBA" id="ARBA00006611"/>
    </source>
</evidence>
<dbReference type="PROSITE" id="PS00662">
    <property type="entry name" value="T2SP_E"/>
    <property type="match status" value="1"/>
</dbReference>
<dbReference type="STRING" id="365044.Pnap_2497"/>
<dbReference type="NCBIfam" id="TIGR02782">
    <property type="entry name" value="TrbB_P"/>
    <property type="match status" value="1"/>
</dbReference>
<dbReference type="RefSeq" id="WP_011801879.1">
    <property type="nucleotide sequence ID" value="NC_008781.1"/>
</dbReference>
<name>A1VQ73_POLNA</name>
<dbReference type="PANTHER" id="PTHR30486">
    <property type="entry name" value="TWITCHING MOTILITY PROTEIN PILT"/>
    <property type="match status" value="1"/>
</dbReference>
<accession>A1VQ73</accession>
<sequence>MSTHQNTSSHEFHRRSDDALRRALGADILAALADDRVVEIMLNPSGDLWTDSHVGGMQCIGKIDRVRAMAIVATVAAMLGTTVTPDNPILECELPLDGSRFEALIPPVVPAPTFALRKKATLIFSLADYVRTGVMTELQATLIKTAVADRKNILIAGGTGSGKTTLANAVLNEISFISPDHRIVIIEDVLELQCSVKNTVFLRTSANIDQVGLLRATLRLRPDRIVVGEVRDKSALALLKAWNTGHPGGIGTVHANSTGTALVRIGQLIQEAGVPAAPELISEAVNMVISIRRNSTGRIIDEVAEVTNWSSAIGFELRRLG</sequence>
<dbReference type="AlphaFoldDB" id="A1VQ73"/>
<dbReference type="eggNOG" id="COG4962">
    <property type="taxonomic scope" value="Bacteria"/>
</dbReference>
<dbReference type="SUPFAM" id="SSF52540">
    <property type="entry name" value="P-loop containing nucleoside triphosphate hydrolases"/>
    <property type="match status" value="1"/>
</dbReference>
<dbReference type="OrthoDB" id="9810761at2"/>
<dbReference type="CDD" id="cd01130">
    <property type="entry name" value="VirB11-like_ATPase"/>
    <property type="match status" value="1"/>
</dbReference>
<feature type="domain" description="Bacterial type II secretion system protein E" evidence="2">
    <location>
        <begin position="218"/>
        <end position="232"/>
    </location>
</feature>
<dbReference type="InterPro" id="IPR050921">
    <property type="entry name" value="T4SS_GSP_E_ATPase"/>
</dbReference>
<dbReference type="Pfam" id="PF00437">
    <property type="entry name" value="T2SSE"/>
    <property type="match status" value="1"/>
</dbReference>
<reference evidence="4" key="1">
    <citation type="journal article" date="2009" name="Environ. Microbiol.">
        <title>The genome of Polaromonas naphthalenivorans strain CJ2, isolated from coal tar-contaminated sediment, reveals physiological and metabolic versatility and evolution through extensive horizontal gene transfer.</title>
        <authorList>
            <person name="Yagi J.M."/>
            <person name="Sims D."/>
            <person name="Brettin T."/>
            <person name="Bruce D."/>
            <person name="Madsen E.L."/>
        </authorList>
    </citation>
    <scope>NUCLEOTIDE SEQUENCE [LARGE SCALE GENOMIC DNA]</scope>
    <source>
        <strain evidence="4">CJ2</strain>
    </source>
</reference>
<dbReference type="Gene3D" id="3.40.50.300">
    <property type="entry name" value="P-loop containing nucleotide triphosphate hydrolases"/>
    <property type="match status" value="1"/>
</dbReference>
<proteinExistence type="inferred from homology"/>
<dbReference type="InterPro" id="IPR001482">
    <property type="entry name" value="T2SS/T4SS_dom"/>
</dbReference>
<protein>
    <submittedName>
        <fullName evidence="3">Type II secretion system protein E</fullName>
    </submittedName>
</protein>
<evidence type="ECO:0000313" key="4">
    <source>
        <dbReference type="Proteomes" id="UP000000644"/>
    </source>
</evidence>
<gene>
    <name evidence="3" type="ordered locus">Pnap_2497</name>
</gene>
<dbReference type="InterPro" id="IPR014149">
    <property type="entry name" value="Conjug-transfer_TrbB"/>
</dbReference>